<dbReference type="InterPro" id="IPR016032">
    <property type="entry name" value="Sig_transdc_resp-reg_C-effctor"/>
</dbReference>
<gene>
    <name evidence="2" type="ORF">V1286_007016</name>
</gene>
<comment type="caution">
    <text evidence="2">The sequence shown here is derived from an EMBL/GenBank/DDBJ whole genome shotgun (WGS) entry which is preliminary data.</text>
</comment>
<dbReference type="SUPFAM" id="SSF46894">
    <property type="entry name" value="C-terminal effector domain of the bipartite response regulators"/>
    <property type="match status" value="1"/>
</dbReference>
<evidence type="ECO:0000313" key="3">
    <source>
        <dbReference type="Proteomes" id="UP001364224"/>
    </source>
</evidence>
<feature type="domain" description="HTH luxR-type" evidence="1">
    <location>
        <begin position="311"/>
        <end position="368"/>
    </location>
</feature>
<dbReference type="InterPro" id="IPR036388">
    <property type="entry name" value="WH-like_DNA-bd_sf"/>
</dbReference>
<dbReference type="Gene3D" id="1.10.10.10">
    <property type="entry name" value="Winged helix-like DNA-binding domain superfamily/Winged helix DNA-binding domain"/>
    <property type="match status" value="1"/>
</dbReference>
<accession>A0ABU8BLP7</accession>
<dbReference type="GO" id="GO:0003677">
    <property type="term" value="F:DNA binding"/>
    <property type="evidence" value="ECO:0007669"/>
    <property type="project" value="UniProtKB-KW"/>
</dbReference>
<reference evidence="2 3" key="1">
    <citation type="submission" date="2024-02" db="EMBL/GenBank/DDBJ databases">
        <title>Adaptive strategies in a cosmopolitan and abundant soil bacterium.</title>
        <authorList>
            <person name="Carini P."/>
        </authorList>
    </citation>
    <scope>NUCLEOTIDE SEQUENCE [LARGE SCALE GENOMIC DNA]</scope>
    <source>
        <strain evidence="2 3">AZCC 1608</strain>
    </source>
</reference>
<dbReference type="RefSeq" id="WP_334487591.1">
    <property type="nucleotide sequence ID" value="NZ_JAZHRV010000001.1"/>
</dbReference>
<evidence type="ECO:0000259" key="1">
    <source>
        <dbReference type="SMART" id="SM00421"/>
    </source>
</evidence>
<dbReference type="EMBL" id="JAZHRV010000001">
    <property type="protein sequence ID" value="MEH2559487.1"/>
    <property type="molecule type" value="Genomic_DNA"/>
</dbReference>
<keyword evidence="3" id="KW-1185">Reference proteome</keyword>
<evidence type="ECO:0000313" key="2">
    <source>
        <dbReference type="EMBL" id="MEH2559487.1"/>
    </source>
</evidence>
<sequence length="410" mass="44861">MHESSKALPFRQSRFRVNHAERGEPFQDADEPYIGQAAEQGRNQSAMEYFGKAVAELFDCKSCYVAVMSCAGGSEIEEFRIGHATIDPSCSTTVARIARKGAGADCSLLEPVNARTAFVRKLIGSEPGTNSHSVIGRFSSRDRSTIVFVAGWRQTALARAEIPCLARAVRTVWETAHSLAQRSPDRHPDAETWLEKLAFPALVVDEDLHVHEVNQGGRALLAKGDLIRVDGGRLVGSSGLVTENLKEAIREALAPRPGQVWLNTTVPLSTERQQFAFAKIGAAPTHCDAQKALVIVPQFDEVLGAHRIASAFGLNWAEERIIARILQFQSPRDIGADLRLTEATVRTYTKRIMLKLGINRQAEFFLLYHLTQSPFGAGTRDKAVGAASSDCRLNGDSEVDLCTAGRRPLD</sequence>
<dbReference type="SMART" id="SM00421">
    <property type="entry name" value="HTH_LUXR"/>
    <property type="match status" value="1"/>
</dbReference>
<organism evidence="2 3">
    <name type="scientific">Bradyrhizobium algeriense</name>
    <dbReference type="NCBI Taxonomy" id="634784"/>
    <lineage>
        <taxon>Bacteria</taxon>
        <taxon>Pseudomonadati</taxon>
        <taxon>Pseudomonadota</taxon>
        <taxon>Alphaproteobacteria</taxon>
        <taxon>Hyphomicrobiales</taxon>
        <taxon>Nitrobacteraceae</taxon>
        <taxon>Bradyrhizobium</taxon>
    </lineage>
</organism>
<protein>
    <submittedName>
        <fullName evidence="2">DNA-binding CsgD family transcriptional regulator</fullName>
    </submittedName>
</protein>
<proteinExistence type="predicted"/>
<dbReference type="Proteomes" id="UP001364224">
    <property type="component" value="Unassembled WGS sequence"/>
</dbReference>
<name>A0ABU8BLP7_9BRAD</name>
<keyword evidence="2" id="KW-0238">DNA-binding</keyword>
<dbReference type="InterPro" id="IPR000792">
    <property type="entry name" value="Tscrpt_reg_LuxR_C"/>
</dbReference>